<reference evidence="9" key="1">
    <citation type="journal article" date="2021" name="Nat. Commun.">
        <title>Genetic determinants of endophytism in the Arabidopsis root mycobiome.</title>
        <authorList>
            <person name="Mesny F."/>
            <person name="Miyauchi S."/>
            <person name="Thiergart T."/>
            <person name="Pickel B."/>
            <person name="Atanasova L."/>
            <person name="Karlsson M."/>
            <person name="Huettel B."/>
            <person name="Barry K.W."/>
            <person name="Haridas S."/>
            <person name="Chen C."/>
            <person name="Bauer D."/>
            <person name="Andreopoulos W."/>
            <person name="Pangilinan J."/>
            <person name="LaButti K."/>
            <person name="Riley R."/>
            <person name="Lipzen A."/>
            <person name="Clum A."/>
            <person name="Drula E."/>
            <person name="Henrissat B."/>
            <person name="Kohler A."/>
            <person name="Grigoriev I.V."/>
            <person name="Martin F.M."/>
            <person name="Hacquard S."/>
        </authorList>
    </citation>
    <scope>NUCLEOTIDE SEQUENCE</scope>
    <source>
        <strain evidence="9">MPI-CAGE-AT-0147</strain>
    </source>
</reference>
<evidence type="ECO:0000313" key="9">
    <source>
        <dbReference type="EMBL" id="KAH7161804.1"/>
    </source>
</evidence>
<feature type="transmembrane region" description="Helical" evidence="8">
    <location>
        <begin position="126"/>
        <end position="144"/>
    </location>
</feature>
<evidence type="ECO:0000256" key="1">
    <source>
        <dbReference type="ARBA" id="ARBA00004651"/>
    </source>
</evidence>
<evidence type="ECO:0000256" key="4">
    <source>
        <dbReference type="ARBA" id="ARBA00022692"/>
    </source>
</evidence>
<proteinExistence type="predicted"/>
<dbReference type="GO" id="GO:0005254">
    <property type="term" value="F:chloride channel activity"/>
    <property type="evidence" value="ECO:0007669"/>
    <property type="project" value="InterPro"/>
</dbReference>
<evidence type="ECO:0000256" key="3">
    <source>
        <dbReference type="ARBA" id="ARBA00022475"/>
    </source>
</evidence>
<evidence type="ECO:0000256" key="6">
    <source>
        <dbReference type="ARBA" id="ARBA00023065"/>
    </source>
</evidence>
<sequence length="510" mass="56691">MVVDYISWPCLGSFNLRFNLLFCLLRFWSHHHSLFNVISNMSDGGMDEPAQSKSSPEARIRQDPPGIEILSGHRDSPPSPSININPQLLRNNSIDGDNYFSGPRNIQKHSKWPLIMQLHGSILPKLILPLSLIAIWSTAITVISKKVHDLSIASVLLTILGFVVGLSLSFRSSTAYERYAEGRRYWGTLTSASQTLGRIIWVHATEGGTGGQDSHELLIKKVGAMNLIVGFAIALKHTLRFEPCASQPDIQPYIAHLDTFVKSTTDMSTKREPSFHKSIGEYLGVSFAQSNPRKLLKKADQHQGNLPLEILSHLAITLDSIVANKQLPLSIHQTMAYNHITILNDVMTGCDRVLNTPLPIAYTIAISQITFVYVILLPFQLTGPLGWVAIPATIAAAYIIFGLLFIGQEIENPFGHDVNDLPLEVYCDQIATDLDIIACFDRRDLDGFLLAGMPLHPVNGASGESWMGQSEDKLRDAIRNKPRVIFDWRRRRNAGASDRDRMEKDGGDLV</sequence>
<dbReference type="OrthoDB" id="1368at2759"/>
<evidence type="ECO:0000256" key="8">
    <source>
        <dbReference type="SAM" id="Phobius"/>
    </source>
</evidence>
<name>A0A9P9FHZ2_9HYPO</name>
<keyword evidence="5 8" id="KW-1133">Transmembrane helix</keyword>
<accession>A0A9P9FHZ2</accession>
<dbReference type="EMBL" id="JAGMUV010000004">
    <property type="protein sequence ID" value="KAH7161804.1"/>
    <property type="molecule type" value="Genomic_DNA"/>
</dbReference>
<gene>
    <name evidence="9" type="ORF">EDB81DRAFT_785568</name>
</gene>
<dbReference type="AlphaFoldDB" id="A0A9P9FHZ2"/>
<feature type="transmembrane region" description="Helical" evidence="8">
    <location>
        <begin position="360"/>
        <end position="379"/>
    </location>
</feature>
<keyword evidence="7 8" id="KW-0472">Membrane</keyword>
<feature type="transmembrane region" description="Helical" evidence="8">
    <location>
        <begin position="150"/>
        <end position="170"/>
    </location>
</feature>
<dbReference type="PANTHER" id="PTHR33281:SF19">
    <property type="entry name" value="VOLTAGE-DEPENDENT ANION CHANNEL-FORMING PROTEIN YNEE"/>
    <property type="match status" value="1"/>
</dbReference>
<evidence type="ECO:0000256" key="5">
    <source>
        <dbReference type="ARBA" id="ARBA00022989"/>
    </source>
</evidence>
<keyword evidence="4 8" id="KW-0812">Transmembrane</keyword>
<comment type="caution">
    <text evidence="9">The sequence shown here is derived from an EMBL/GenBank/DDBJ whole genome shotgun (WGS) entry which is preliminary data.</text>
</comment>
<protein>
    <submittedName>
        <fullName evidence="9">Bestrophin, RFP-TM, chloride channel-domain-containing protein</fullName>
    </submittedName>
</protein>
<keyword evidence="2" id="KW-0813">Transport</keyword>
<dbReference type="GO" id="GO:0005886">
    <property type="term" value="C:plasma membrane"/>
    <property type="evidence" value="ECO:0007669"/>
    <property type="project" value="UniProtKB-SubCell"/>
</dbReference>
<keyword evidence="3" id="KW-1003">Cell membrane</keyword>
<comment type="subcellular location">
    <subcellularLocation>
        <location evidence="1">Cell membrane</location>
        <topology evidence="1">Multi-pass membrane protein</topology>
    </subcellularLocation>
</comment>
<evidence type="ECO:0000256" key="7">
    <source>
        <dbReference type="ARBA" id="ARBA00023136"/>
    </source>
</evidence>
<keyword evidence="10" id="KW-1185">Reference proteome</keyword>
<dbReference type="InterPro" id="IPR044669">
    <property type="entry name" value="YneE/VCCN1/2-like"/>
</dbReference>
<organism evidence="9 10">
    <name type="scientific">Dactylonectria macrodidyma</name>
    <dbReference type="NCBI Taxonomy" id="307937"/>
    <lineage>
        <taxon>Eukaryota</taxon>
        <taxon>Fungi</taxon>
        <taxon>Dikarya</taxon>
        <taxon>Ascomycota</taxon>
        <taxon>Pezizomycotina</taxon>
        <taxon>Sordariomycetes</taxon>
        <taxon>Hypocreomycetidae</taxon>
        <taxon>Hypocreales</taxon>
        <taxon>Nectriaceae</taxon>
        <taxon>Dactylonectria</taxon>
    </lineage>
</organism>
<keyword evidence="6" id="KW-0406">Ion transport</keyword>
<dbReference type="Proteomes" id="UP000738349">
    <property type="component" value="Unassembled WGS sequence"/>
</dbReference>
<evidence type="ECO:0000313" key="10">
    <source>
        <dbReference type="Proteomes" id="UP000738349"/>
    </source>
</evidence>
<dbReference type="Pfam" id="PF25539">
    <property type="entry name" value="Bestrophin_2"/>
    <property type="match status" value="1"/>
</dbReference>
<feature type="transmembrane region" description="Helical" evidence="8">
    <location>
        <begin position="385"/>
        <end position="406"/>
    </location>
</feature>
<evidence type="ECO:0000256" key="2">
    <source>
        <dbReference type="ARBA" id="ARBA00022448"/>
    </source>
</evidence>
<dbReference type="PANTHER" id="PTHR33281">
    <property type="entry name" value="UPF0187 PROTEIN YNEE"/>
    <property type="match status" value="1"/>
</dbReference>